<dbReference type="EMBL" id="BEZZ01096806">
    <property type="protein sequence ID" value="GCC43016.1"/>
    <property type="molecule type" value="Genomic_DNA"/>
</dbReference>
<evidence type="ECO:0000313" key="2">
    <source>
        <dbReference type="EMBL" id="GCC43016.1"/>
    </source>
</evidence>
<accession>A0A401TK67</accession>
<dbReference type="AlphaFoldDB" id="A0A401TK67"/>
<reference evidence="2 3" key="1">
    <citation type="journal article" date="2018" name="Nat. Ecol. Evol.">
        <title>Shark genomes provide insights into elasmobranch evolution and the origin of vertebrates.</title>
        <authorList>
            <person name="Hara Y"/>
            <person name="Yamaguchi K"/>
            <person name="Onimaru K"/>
            <person name="Kadota M"/>
            <person name="Koyanagi M"/>
            <person name="Keeley SD"/>
            <person name="Tatsumi K"/>
            <person name="Tanaka K"/>
            <person name="Motone F"/>
            <person name="Kageyama Y"/>
            <person name="Nozu R"/>
            <person name="Adachi N"/>
            <person name="Nishimura O"/>
            <person name="Nakagawa R"/>
            <person name="Tanegashima C"/>
            <person name="Kiyatake I"/>
            <person name="Matsumoto R"/>
            <person name="Murakumo K"/>
            <person name="Nishida K"/>
            <person name="Terakita A"/>
            <person name="Kuratani S"/>
            <person name="Sato K"/>
            <person name="Hyodo S Kuraku.S."/>
        </authorList>
    </citation>
    <scope>NUCLEOTIDE SEQUENCE [LARGE SCALE GENOMIC DNA]</scope>
</reference>
<organism evidence="2 3">
    <name type="scientific">Chiloscyllium punctatum</name>
    <name type="common">Brownbanded bambooshark</name>
    <name type="synonym">Hemiscyllium punctatum</name>
    <dbReference type="NCBI Taxonomy" id="137246"/>
    <lineage>
        <taxon>Eukaryota</taxon>
        <taxon>Metazoa</taxon>
        <taxon>Chordata</taxon>
        <taxon>Craniata</taxon>
        <taxon>Vertebrata</taxon>
        <taxon>Chondrichthyes</taxon>
        <taxon>Elasmobranchii</taxon>
        <taxon>Galeomorphii</taxon>
        <taxon>Galeoidea</taxon>
        <taxon>Orectolobiformes</taxon>
        <taxon>Hemiscylliidae</taxon>
        <taxon>Chiloscyllium</taxon>
    </lineage>
</organism>
<protein>
    <submittedName>
        <fullName evidence="2">Uncharacterized protein</fullName>
    </submittedName>
</protein>
<comment type="caution">
    <text evidence="2">The sequence shown here is derived from an EMBL/GenBank/DDBJ whole genome shotgun (WGS) entry which is preliminary data.</text>
</comment>
<feature type="region of interest" description="Disordered" evidence="1">
    <location>
        <begin position="1"/>
        <end position="44"/>
    </location>
</feature>
<evidence type="ECO:0000256" key="1">
    <source>
        <dbReference type="SAM" id="MobiDB-lite"/>
    </source>
</evidence>
<gene>
    <name evidence="2" type="ORF">chiPu_0027178</name>
</gene>
<dbReference type="Proteomes" id="UP000287033">
    <property type="component" value="Unassembled WGS sequence"/>
</dbReference>
<keyword evidence="3" id="KW-1185">Reference proteome</keyword>
<proteinExistence type="predicted"/>
<sequence length="44" mass="4378">MGSGLERSGDGQWDRGSSGAGTANGIGARVERGRPMGSGLERSG</sequence>
<feature type="non-terminal residue" evidence="2">
    <location>
        <position position="44"/>
    </location>
</feature>
<evidence type="ECO:0000313" key="3">
    <source>
        <dbReference type="Proteomes" id="UP000287033"/>
    </source>
</evidence>
<name>A0A401TK67_CHIPU</name>